<dbReference type="EMBL" id="CABT02000074">
    <property type="protein sequence ID" value="CCC14951.1"/>
    <property type="molecule type" value="Genomic_DNA"/>
</dbReference>
<dbReference type="Proteomes" id="UP000001881">
    <property type="component" value="Unassembled WGS sequence"/>
</dbReference>
<evidence type="ECO:0000313" key="1">
    <source>
        <dbReference type="EMBL" id="CCC14951.1"/>
    </source>
</evidence>
<dbReference type="Gene3D" id="1.10.30.10">
    <property type="entry name" value="High mobility group box domain"/>
    <property type="match status" value="1"/>
</dbReference>
<dbReference type="VEuPathDB" id="FungiDB:SMAC_09162"/>
<dbReference type="InParanoid" id="F7WBE0"/>
<sequence length="492" mass="55215">MGRFSTRAPNPVLESLLTKPLSEYTDLDYVPIQDVEPYVNRSVEIRIKELGINKPKRPCNHFVLYSMACIPRAEEWRERHCSDLPKGSRSLAAIISISWALESPSVKAKYKVFCQMELEGHGKAFPTYKFVRQPPRNKRKNTRLQIAALAALPNVQQIEKNAAIVQQPLPTNDTQDPSPYSSNQQLLTKQREITAAVAQSLPSPRIQDPVPFTPLTLQFPATVQSHPKELSPLVYQRLATLSGRCRDLEDFLKLCQKSELMRGAFYPTDKGLDYQLAVLEYNSFIASVHDILKHHVRDLKPYVPRVFDLLWEFDETFGMFKVSRSTWPNMDFSMDFSMPVSVSNPTPMPMNIDDFQLPLGGCEDALSADVGAAPSMDLDQELFGFEDNLAANPVLDLDLLDLPVEFSDEDLEKALQECTSASAKTADSEPAVTKPAVVNEPAQEEPVPLPDFTTIGALNENDLLLDQALSEAVDQEVDIMDFLNFDESKLPL</sequence>
<dbReference type="OMA" id="CNHFVLY"/>
<dbReference type="OrthoDB" id="4565374at2759"/>
<gene>
    <name evidence="1" type="ORF">SMAC_09162</name>
</gene>
<dbReference type="InterPro" id="IPR036910">
    <property type="entry name" value="HMG_box_dom_sf"/>
</dbReference>
<dbReference type="STRING" id="771870.F7WBE0"/>
<dbReference type="SUPFAM" id="SSF47095">
    <property type="entry name" value="HMG-box"/>
    <property type="match status" value="1"/>
</dbReference>
<keyword evidence="2" id="KW-1185">Reference proteome</keyword>
<protein>
    <submittedName>
        <fullName evidence="1">WGS project CABT00000000 data, contig 2.74</fullName>
    </submittedName>
</protein>
<accession>F7WBE0</accession>
<name>F7WBE0_SORMK</name>
<proteinExistence type="predicted"/>
<organism evidence="1 2">
    <name type="scientific">Sordaria macrospora (strain ATCC MYA-333 / DSM 997 / K(L3346) / K-hell)</name>
    <dbReference type="NCBI Taxonomy" id="771870"/>
    <lineage>
        <taxon>Eukaryota</taxon>
        <taxon>Fungi</taxon>
        <taxon>Dikarya</taxon>
        <taxon>Ascomycota</taxon>
        <taxon>Pezizomycotina</taxon>
        <taxon>Sordariomycetes</taxon>
        <taxon>Sordariomycetidae</taxon>
        <taxon>Sordariales</taxon>
        <taxon>Sordariaceae</taxon>
        <taxon>Sordaria</taxon>
    </lineage>
</organism>
<dbReference type="HOGENOM" id="CLU_634749_0_0_1"/>
<reference evidence="1 2" key="1">
    <citation type="journal article" date="2010" name="PLoS Genet.">
        <title>De novo assembly of a 40 Mb eukaryotic genome from short sequence reads: Sordaria macrospora, a model organism for fungal morphogenesis.</title>
        <authorList>
            <person name="Nowrousian M."/>
            <person name="Stajich J."/>
            <person name="Chu M."/>
            <person name="Engh I."/>
            <person name="Espagne E."/>
            <person name="Halliday K."/>
            <person name="Kamerewerd J."/>
            <person name="Kempken F."/>
            <person name="Knab B."/>
            <person name="Kuo H.C."/>
            <person name="Osiewacz H.D."/>
            <person name="Poeggeler S."/>
            <person name="Read N."/>
            <person name="Seiler S."/>
            <person name="Smith K."/>
            <person name="Zickler D."/>
            <person name="Kueck U."/>
            <person name="Freitag M."/>
        </authorList>
    </citation>
    <scope>NUCLEOTIDE SEQUENCE [LARGE SCALE GENOMIC DNA]</scope>
    <source>
        <strain evidence="2">ATCC MYA-333 / DSM 997 / K(L3346) / K-hell</strain>
        <tissue evidence="1">Mycelium</tissue>
    </source>
</reference>
<evidence type="ECO:0000313" key="2">
    <source>
        <dbReference type="Proteomes" id="UP000001881"/>
    </source>
</evidence>
<comment type="caution">
    <text evidence="1">The sequence shown here is derived from an EMBL/GenBank/DDBJ whole genome shotgun (WGS) entry which is preliminary data.</text>
</comment>
<dbReference type="eggNOG" id="KOG0528">
    <property type="taxonomic scope" value="Eukaryota"/>
</dbReference>
<dbReference type="AlphaFoldDB" id="F7WBE0"/>